<dbReference type="OrthoDB" id="5411773at2759"/>
<feature type="binding site" evidence="8">
    <location>
        <position position="356"/>
    </location>
    <ligand>
        <name>Zn(2+)</name>
        <dbReference type="ChEBI" id="CHEBI:29105"/>
        <label>1</label>
    </ligand>
</feature>
<feature type="binding site" evidence="8">
    <location>
        <position position="374"/>
    </location>
    <ligand>
        <name>Zn(2+)</name>
        <dbReference type="ChEBI" id="CHEBI:29105"/>
        <label>2</label>
    </ligand>
</feature>
<evidence type="ECO:0000256" key="8">
    <source>
        <dbReference type="PIRSR" id="PIRSR628651-51"/>
    </source>
</evidence>
<comment type="subcellular location">
    <subcellularLocation>
        <location evidence="1">Nucleus</location>
    </subcellularLocation>
</comment>
<dbReference type="SMART" id="SM00249">
    <property type="entry name" value="PHD"/>
    <property type="match status" value="1"/>
</dbReference>
<dbReference type="Gene3D" id="3.30.40.10">
    <property type="entry name" value="Zinc/RING finger domain, C3HC4 (zinc finger)"/>
    <property type="match status" value="1"/>
</dbReference>
<feature type="compositionally biased region" description="Basic and acidic residues" evidence="10">
    <location>
        <begin position="293"/>
        <end position="302"/>
    </location>
</feature>
<dbReference type="EMBL" id="CAJFCW020000002">
    <property type="protein sequence ID" value="CAG9091165.1"/>
    <property type="molecule type" value="Genomic_DNA"/>
</dbReference>
<dbReference type="InterPro" id="IPR013083">
    <property type="entry name" value="Znf_RING/FYVE/PHD"/>
</dbReference>
<feature type="binding site" evidence="8">
    <location>
        <position position="334"/>
    </location>
    <ligand>
        <name>Zn(2+)</name>
        <dbReference type="ChEBI" id="CHEBI:29105"/>
        <label>1</label>
    </ligand>
</feature>
<evidence type="ECO:0000256" key="6">
    <source>
        <dbReference type="ARBA" id="ARBA00023242"/>
    </source>
</evidence>
<accession>A0A811K346</accession>
<comment type="caution">
    <text evidence="12">The sequence shown here is derived from an EMBL/GenBank/DDBJ whole genome shotgun (WGS) entry which is preliminary data.</text>
</comment>
<feature type="site" description="Histone H3K4me3 binding" evidence="7">
    <location>
        <position position="354"/>
    </location>
</feature>
<feature type="compositionally biased region" description="Low complexity" evidence="10">
    <location>
        <begin position="303"/>
        <end position="313"/>
    </location>
</feature>
<dbReference type="InterPro" id="IPR019786">
    <property type="entry name" value="Zinc_finger_PHD-type_CS"/>
</dbReference>
<feature type="compositionally biased region" description="Basic and acidic residues" evidence="10">
    <location>
        <begin position="200"/>
        <end position="239"/>
    </location>
</feature>
<organism evidence="12 13">
    <name type="scientific">Bursaphelenchus okinawaensis</name>
    <dbReference type="NCBI Taxonomy" id="465554"/>
    <lineage>
        <taxon>Eukaryota</taxon>
        <taxon>Metazoa</taxon>
        <taxon>Ecdysozoa</taxon>
        <taxon>Nematoda</taxon>
        <taxon>Chromadorea</taxon>
        <taxon>Rhabditida</taxon>
        <taxon>Tylenchina</taxon>
        <taxon>Tylenchomorpha</taxon>
        <taxon>Aphelenchoidea</taxon>
        <taxon>Aphelenchoididae</taxon>
        <taxon>Bursaphelenchus</taxon>
    </lineage>
</organism>
<dbReference type="Proteomes" id="UP000783686">
    <property type="component" value="Unassembled WGS sequence"/>
</dbReference>
<keyword evidence="5 8" id="KW-0862">Zinc</keyword>
<feature type="compositionally biased region" description="Basic and acidic residues" evidence="10">
    <location>
        <begin position="254"/>
        <end position="280"/>
    </location>
</feature>
<dbReference type="CDD" id="cd15505">
    <property type="entry name" value="PHD_ING"/>
    <property type="match status" value="1"/>
</dbReference>
<dbReference type="PANTHER" id="PTHR10333">
    <property type="entry name" value="INHIBITOR OF GROWTH PROTEIN"/>
    <property type="match status" value="1"/>
</dbReference>
<evidence type="ECO:0000256" key="5">
    <source>
        <dbReference type="ARBA" id="ARBA00022833"/>
    </source>
</evidence>
<feature type="site" description="Histone H3K4me3 binding" evidence="7">
    <location>
        <position position="342"/>
    </location>
</feature>
<evidence type="ECO:0000259" key="11">
    <source>
        <dbReference type="PROSITE" id="PS50016"/>
    </source>
</evidence>
<dbReference type="InterPro" id="IPR011011">
    <property type="entry name" value="Znf_FYVE_PHD"/>
</dbReference>
<dbReference type="Proteomes" id="UP000614601">
    <property type="component" value="Unassembled WGS sequence"/>
</dbReference>
<feature type="binding site" evidence="8">
    <location>
        <position position="332"/>
    </location>
    <ligand>
        <name>Zn(2+)</name>
        <dbReference type="ChEBI" id="CHEBI:29105"/>
        <label>1</label>
    </ligand>
</feature>
<dbReference type="InterPro" id="IPR001965">
    <property type="entry name" value="Znf_PHD"/>
</dbReference>
<dbReference type="InterPro" id="IPR028651">
    <property type="entry name" value="ING_fam"/>
</dbReference>
<name>A0A811K346_9BILA</name>
<evidence type="ECO:0000256" key="9">
    <source>
        <dbReference type="PROSITE-ProRule" id="PRU00146"/>
    </source>
</evidence>
<feature type="compositionally biased region" description="Low complexity" evidence="10">
    <location>
        <begin position="181"/>
        <end position="192"/>
    </location>
</feature>
<evidence type="ECO:0000256" key="7">
    <source>
        <dbReference type="PIRSR" id="PIRSR628651-50"/>
    </source>
</evidence>
<feature type="binding site" evidence="8">
    <location>
        <position position="350"/>
    </location>
    <ligand>
        <name>Zn(2+)</name>
        <dbReference type="ChEBI" id="CHEBI:29105"/>
        <label>2</label>
    </ligand>
</feature>
<keyword evidence="13" id="KW-1185">Reference proteome</keyword>
<evidence type="ECO:0000313" key="13">
    <source>
        <dbReference type="Proteomes" id="UP000614601"/>
    </source>
</evidence>
<feature type="compositionally biased region" description="Acidic residues" evidence="10">
    <location>
        <begin position="240"/>
        <end position="253"/>
    </location>
</feature>
<evidence type="ECO:0000256" key="4">
    <source>
        <dbReference type="ARBA" id="ARBA00022771"/>
    </source>
</evidence>
<evidence type="ECO:0000256" key="3">
    <source>
        <dbReference type="ARBA" id="ARBA00022723"/>
    </source>
</evidence>
<dbReference type="GO" id="GO:0005634">
    <property type="term" value="C:nucleus"/>
    <property type="evidence" value="ECO:0007669"/>
    <property type="project" value="UniProtKB-SubCell"/>
</dbReference>
<feature type="site" description="Histone H3K4me3 binding" evidence="7">
    <location>
        <position position="346"/>
    </location>
</feature>
<dbReference type="InterPro" id="IPR019787">
    <property type="entry name" value="Znf_PHD-finger"/>
</dbReference>
<dbReference type="AlphaFoldDB" id="A0A811K346"/>
<feature type="binding site" evidence="8">
    <location>
        <position position="359"/>
    </location>
    <ligand>
        <name>Zn(2+)</name>
        <dbReference type="ChEBI" id="CHEBI:29105"/>
        <label>1</label>
    </ligand>
</feature>
<dbReference type="SUPFAM" id="SSF57903">
    <property type="entry name" value="FYVE/PHD zinc finger"/>
    <property type="match status" value="1"/>
</dbReference>
<gene>
    <name evidence="12" type="ORF">BOKJ2_LOCUS3144</name>
</gene>
<feature type="binding site" evidence="8">
    <location>
        <position position="377"/>
    </location>
    <ligand>
        <name>Zn(2+)</name>
        <dbReference type="ChEBI" id="CHEBI:29105"/>
        <label>2</label>
    </ligand>
</feature>
<feature type="domain" description="PHD-type" evidence="11">
    <location>
        <begin position="329"/>
        <end position="380"/>
    </location>
</feature>
<dbReference type="PROSITE" id="PS01359">
    <property type="entry name" value="ZF_PHD_1"/>
    <property type="match status" value="1"/>
</dbReference>
<evidence type="ECO:0000256" key="10">
    <source>
        <dbReference type="SAM" id="MobiDB-lite"/>
    </source>
</evidence>
<reference evidence="12" key="1">
    <citation type="submission" date="2020-09" db="EMBL/GenBank/DDBJ databases">
        <authorList>
            <person name="Kikuchi T."/>
        </authorList>
    </citation>
    <scope>NUCLEOTIDE SEQUENCE</scope>
    <source>
        <strain evidence="12">SH1</strain>
    </source>
</reference>
<evidence type="ECO:0000256" key="1">
    <source>
        <dbReference type="ARBA" id="ARBA00004123"/>
    </source>
</evidence>
<feature type="site" description="Histone H3K4me3 binding" evidence="7">
    <location>
        <position position="331"/>
    </location>
</feature>
<evidence type="ECO:0000256" key="2">
    <source>
        <dbReference type="ARBA" id="ARBA00010210"/>
    </source>
</evidence>
<protein>
    <recommendedName>
        <fullName evidence="11">PHD-type domain-containing protein</fullName>
    </recommendedName>
</protein>
<keyword evidence="4 9" id="KW-0863">Zinc-finger</keyword>
<keyword evidence="3 8" id="KW-0479">Metal-binding</keyword>
<dbReference type="GO" id="GO:0008270">
    <property type="term" value="F:zinc ion binding"/>
    <property type="evidence" value="ECO:0007669"/>
    <property type="project" value="UniProtKB-KW"/>
</dbReference>
<dbReference type="PROSITE" id="PS50016">
    <property type="entry name" value="ZF_PHD_2"/>
    <property type="match status" value="1"/>
</dbReference>
<comment type="similarity">
    <text evidence="2">Belongs to the ING family.</text>
</comment>
<feature type="binding site" evidence="8">
    <location>
        <position position="345"/>
    </location>
    <ligand>
        <name>Zn(2+)</name>
        <dbReference type="ChEBI" id="CHEBI:29105"/>
        <label>2</label>
    </ligand>
</feature>
<evidence type="ECO:0000313" key="12">
    <source>
        <dbReference type="EMBL" id="CAD5210351.1"/>
    </source>
</evidence>
<dbReference type="EMBL" id="CAJFDH010000002">
    <property type="protein sequence ID" value="CAD5210351.1"/>
    <property type="molecule type" value="Genomic_DNA"/>
</dbReference>
<keyword evidence="6" id="KW-0539">Nucleus</keyword>
<proteinExistence type="inferred from homology"/>
<sequence>MDTPSASNKSNLTFFNTLESSEDESLGGGEDIVKIPDLPCELPKYKKILGTAKTVLEKDAVFVRTREELYSEMDELVRRFQSDRDLSPESLFRMYESMEDSIDNCIDLNSAHLSVLRYHALELAKFAPLEVLDADEDIPIEEQENEEVEISDNTPHVPVKKVKKVEDAKVNKKKRKEDALSSVSTRNSSQNSKTDNGYQEPKKKVALKRTEETPVRRVAEPKTTKKPEKKEKQPEVAVKEEEEEKMDIDDNSDAESKEDMIETRRNTRRTPADKAVDKVKKVVTRLKKSGTPDSERPKKKADSVVSTTTTRQSAQRRAKLQNEANPDEQTYCLCDQISYGQMIGCDNLHCSIEWFHFECVDIKAKPAKGVKWYCPLCRGDKSSVLKPGLKR</sequence>
<feature type="region of interest" description="Disordered" evidence="10">
    <location>
        <begin position="143"/>
        <end position="322"/>
    </location>
</feature>